<keyword evidence="9" id="KW-0413">Isomerase</keyword>
<dbReference type="SUPFAM" id="SSF55957">
    <property type="entry name" value="Phosphoglucomutase, C-terminal domain"/>
    <property type="match status" value="1"/>
</dbReference>
<feature type="domain" description="Alpha-D-phosphohexomutase C-terminal" evidence="12">
    <location>
        <begin position="536"/>
        <end position="566"/>
    </location>
</feature>
<evidence type="ECO:0000259" key="12">
    <source>
        <dbReference type="Pfam" id="PF00408"/>
    </source>
</evidence>
<dbReference type="InterPro" id="IPR016066">
    <property type="entry name" value="A-D-PHexomutase_CS"/>
</dbReference>
<accession>W6MGI8</accession>
<dbReference type="InterPro" id="IPR005843">
    <property type="entry name" value="A-D-PHexomutase_C"/>
</dbReference>
<evidence type="ECO:0000256" key="5">
    <source>
        <dbReference type="ARBA" id="ARBA00022526"/>
    </source>
</evidence>
<dbReference type="Proteomes" id="UP000019384">
    <property type="component" value="Unassembled WGS sequence"/>
</dbReference>
<evidence type="ECO:0000256" key="3">
    <source>
        <dbReference type="ARBA" id="ARBA00010231"/>
    </source>
</evidence>
<proteinExistence type="inferred from homology"/>
<dbReference type="OrthoDB" id="8300170at2759"/>
<evidence type="ECO:0000259" key="13">
    <source>
        <dbReference type="Pfam" id="PF02878"/>
    </source>
</evidence>
<dbReference type="PANTHER" id="PTHR45745">
    <property type="entry name" value="PHOSPHOMANNOMUTASE 45A"/>
    <property type="match status" value="1"/>
</dbReference>
<feature type="domain" description="Alpha-D-phosphohexomutase alpha/beta/alpha" evidence="14">
    <location>
        <begin position="214"/>
        <end position="312"/>
    </location>
</feature>
<dbReference type="GO" id="GO:0005737">
    <property type="term" value="C:cytoplasm"/>
    <property type="evidence" value="ECO:0007669"/>
    <property type="project" value="UniProtKB-SubCell"/>
</dbReference>
<name>W6MGI8_9ASCO</name>
<evidence type="ECO:0000256" key="9">
    <source>
        <dbReference type="ARBA" id="ARBA00023235"/>
    </source>
</evidence>
<dbReference type="PANTHER" id="PTHR45745:SF1">
    <property type="entry name" value="PHOSPHOGLUCOMUTASE 2B-RELATED"/>
    <property type="match status" value="1"/>
</dbReference>
<feature type="domain" description="Alpha-D-phosphohexomutase alpha/beta/alpha" evidence="15">
    <location>
        <begin position="324"/>
        <end position="446"/>
    </location>
</feature>
<keyword evidence="7 11" id="KW-0479">Metal-binding</keyword>
<dbReference type="Gene3D" id="3.40.120.10">
    <property type="entry name" value="Alpha-D-Glucose-1,6-Bisphosphate, subunit A, domain 3"/>
    <property type="match status" value="3"/>
</dbReference>
<evidence type="ECO:0000256" key="6">
    <source>
        <dbReference type="ARBA" id="ARBA00022553"/>
    </source>
</evidence>
<dbReference type="Gene3D" id="3.30.310.50">
    <property type="entry name" value="Alpha-D-phosphohexomutase, C-terminal domain"/>
    <property type="match status" value="1"/>
</dbReference>
<dbReference type="GO" id="GO:0000287">
    <property type="term" value="F:magnesium ion binding"/>
    <property type="evidence" value="ECO:0007669"/>
    <property type="project" value="InterPro"/>
</dbReference>
<dbReference type="GO" id="GO:0006006">
    <property type="term" value="P:glucose metabolic process"/>
    <property type="evidence" value="ECO:0007669"/>
    <property type="project" value="UniProtKB-KW"/>
</dbReference>
<evidence type="ECO:0000313" key="17">
    <source>
        <dbReference type="Proteomes" id="UP000019384"/>
    </source>
</evidence>
<dbReference type="GO" id="GO:0006166">
    <property type="term" value="P:purine ribonucleoside salvage"/>
    <property type="evidence" value="ECO:0007669"/>
    <property type="project" value="TreeGrafter"/>
</dbReference>
<evidence type="ECO:0000313" key="16">
    <source>
        <dbReference type="EMBL" id="CDK24926.1"/>
    </source>
</evidence>
<dbReference type="HOGENOM" id="CLU_016950_0_1_1"/>
<evidence type="ECO:0000256" key="1">
    <source>
        <dbReference type="ARBA" id="ARBA00001946"/>
    </source>
</evidence>
<evidence type="ECO:0000256" key="4">
    <source>
        <dbReference type="ARBA" id="ARBA00022490"/>
    </source>
</evidence>
<dbReference type="Pfam" id="PF02880">
    <property type="entry name" value="PGM_PMM_III"/>
    <property type="match status" value="1"/>
</dbReference>
<dbReference type="Pfam" id="PF00408">
    <property type="entry name" value="PGM_PMM_IV"/>
    <property type="match status" value="1"/>
</dbReference>
<dbReference type="PROSITE" id="PS00710">
    <property type="entry name" value="PGM_PMM"/>
    <property type="match status" value="1"/>
</dbReference>
<dbReference type="RefSeq" id="XP_022456941.1">
    <property type="nucleotide sequence ID" value="XM_022605477.1"/>
</dbReference>
<reference evidence="16" key="2">
    <citation type="submission" date="2014-02" db="EMBL/GenBank/DDBJ databases">
        <title>Complete DNA sequence of /Kuraishia capsulata/ illustrates novel genomic features among budding yeasts (/Saccharomycotina/).</title>
        <authorList>
            <person name="Morales L."/>
            <person name="Noel B."/>
            <person name="Porcel B."/>
            <person name="Marcet-Houben M."/>
            <person name="Hullo M-F."/>
            <person name="Sacerdot C."/>
            <person name="Tekaia F."/>
            <person name="Leh-Louis V."/>
            <person name="Despons L."/>
            <person name="Khanna V."/>
            <person name="Aury J-M."/>
            <person name="Barbe V."/>
            <person name="Couloux A."/>
            <person name="Labadie K."/>
            <person name="Pelletier E."/>
            <person name="Souciet J-L."/>
            <person name="Boekhout T."/>
            <person name="Gabaldon T."/>
            <person name="Wincker P."/>
            <person name="Dujon B."/>
        </authorList>
    </citation>
    <scope>NUCLEOTIDE SEQUENCE</scope>
    <source>
        <strain evidence="16">CBS 1993</strain>
    </source>
</reference>
<comment type="subcellular location">
    <subcellularLocation>
        <location evidence="2">Cytoplasm</location>
    </subcellularLocation>
</comment>
<sequence>MSLETLVEKWLDIDKNERTRAEIELLRREGKTDELLARLGSRILFGTAGLRARMEAGFSRMNDVTVIQASQGLAEYMLEESLSTGSPKVVIGHDHRHNSARFAKLTASIFLLKGFQVIFLGDGVVPTPFVPFAIDRCGAVGGVMVTASHNPAADNGYKVYWGNGCQITSPRDSQIQEQILKNLEPMEAVWDYDRVLETYADSVIYSREEIAKAYHKSLCKHLIKSKITSQFRAVYTPMHGVGLEQVLVAAGNLGCELEIVTQQAQPDPDFSTVKFPNPEEKNALDLAMETANLKGIDLVLANDPDADRFSAAVKVAGKWRQLTGNEIGFLFADYLASELSPEQLSRSYFLNSTVSSQMIKAVAAKNGCNYEDTLTGFKWIGNKAIDLEKSGYEVPFGFEEAIGFMFPPIHDKDGISALTVFLRMYDGWLQKGTNAIEVLQSGFEKYGFFKECNGYYVVPRLDSTEKIFNSTIRSSQKNGSYEFPHTIANYRVVAWRDLTLGFDSTTPDNVPVLPVDSSSQMITVVLEPTFGSGSIRFTARGSGTEPKLKVYIEATANSEAAASALAKDVWSVLRDSWFKPLEYNLKEVV</sequence>
<evidence type="ECO:0000256" key="10">
    <source>
        <dbReference type="ARBA" id="ARBA00023277"/>
    </source>
</evidence>
<comment type="cofactor">
    <cofactor evidence="1">
        <name>Mg(2+)</name>
        <dbReference type="ChEBI" id="CHEBI:18420"/>
    </cofactor>
</comment>
<dbReference type="InterPro" id="IPR016055">
    <property type="entry name" value="A-D-PHexomutase_a/b/a-I/II/III"/>
</dbReference>
<dbReference type="InterPro" id="IPR005844">
    <property type="entry name" value="A-D-PHexomutase_a/b/a-I"/>
</dbReference>
<reference evidence="16" key="1">
    <citation type="submission" date="2013-12" db="EMBL/GenBank/DDBJ databases">
        <authorList>
            <person name="Genoscope - CEA"/>
        </authorList>
    </citation>
    <scope>NUCLEOTIDE SEQUENCE</scope>
    <source>
        <strain evidence="16">CBS 1993</strain>
    </source>
</reference>
<keyword evidence="6" id="KW-0597">Phosphoprotein</keyword>
<dbReference type="CDD" id="cd05799">
    <property type="entry name" value="PGM2"/>
    <property type="match status" value="1"/>
</dbReference>
<gene>
    <name evidence="16" type="ORF">KUCA_T00000893001</name>
</gene>
<dbReference type="AlphaFoldDB" id="W6MGI8"/>
<dbReference type="InterPro" id="IPR005846">
    <property type="entry name" value="A-D-PHexomutase_a/b/a-III"/>
</dbReference>
<evidence type="ECO:0008006" key="18">
    <source>
        <dbReference type="Google" id="ProtNLM"/>
    </source>
</evidence>
<dbReference type="GO" id="GO:0008973">
    <property type="term" value="F:phosphopentomutase activity"/>
    <property type="evidence" value="ECO:0007669"/>
    <property type="project" value="TreeGrafter"/>
</dbReference>
<dbReference type="EMBL" id="HG793125">
    <property type="protein sequence ID" value="CDK24926.1"/>
    <property type="molecule type" value="Genomic_DNA"/>
</dbReference>
<comment type="similarity">
    <text evidence="3 11">Belongs to the phosphohexose mutase family.</text>
</comment>
<dbReference type="SUPFAM" id="SSF53738">
    <property type="entry name" value="Phosphoglucomutase, first 3 domains"/>
    <property type="match status" value="3"/>
</dbReference>
<dbReference type="InterPro" id="IPR005845">
    <property type="entry name" value="A-D-PHexomutase_a/b/a-II"/>
</dbReference>
<evidence type="ECO:0000259" key="14">
    <source>
        <dbReference type="Pfam" id="PF02879"/>
    </source>
</evidence>
<keyword evidence="17" id="KW-1185">Reference proteome</keyword>
<keyword evidence="4" id="KW-0963">Cytoplasm</keyword>
<organism evidence="16 17">
    <name type="scientific">Kuraishia capsulata CBS 1993</name>
    <dbReference type="NCBI Taxonomy" id="1382522"/>
    <lineage>
        <taxon>Eukaryota</taxon>
        <taxon>Fungi</taxon>
        <taxon>Dikarya</taxon>
        <taxon>Ascomycota</taxon>
        <taxon>Saccharomycotina</taxon>
        <taxon>Pichiomycetes</taxon>
        <taxon>Pichiales</taxon>
        <taxon>Pichiaceae</taxon>
        <taxon>Kuraishia</taxon>
    </lineage>
</organism>
<dbReference type="FunFam" id="3.40.120.10:FF:000035">
    <property type="entry name" value="Pgm3p"/>
    <property type="match status" value="1"/>
</dbReference>
<dbReference type="Pfam" id="PF02879">
    <property type="entry name" value="PGM_PMM_II"/>
    <property type="match status" value="1"/>
</dbReference>
<keyword evidence="8 11" id="KW-0460">Magnesium</keyword>
<dbReference type="Pfam" id="PF02878">
    <property type="entry name" value="PGM_PMM_I"/>
    <property type="match status" value="1"/>
</dbReference>
<feature type="domain" description="Alpha-D-phosphohexomutase alpha/beta/alpha" evidence="13">
    <location>
        <begin position="43"/>
        <end position="183"/>
    </location>
</feature>
<dbReference type="InterPro" id="IPR036900">
    <property type="entry name" value="A-D-PHexomutase_C_sf"/>
</dbReference>
<dbReference type="GeneID" id="34518329"/>
<evidence type="ECO:0000259" key="15">
    <source>
        <dbReference type="Pfam" id="PF02880"/>
    </source>
</evidence>
<dbReference type="GO" id="GO:0005634">
    <property type="term" value="C:nucleus"/>
    <property type="evidence" value="ECO:0007669"/>
    <property type="project" value="TreeGrafter"/>
</dbReference>
<protein>
    <recommendedName>
        <fullName evidence="18">Phosphoglucomutase</fullName>
    </recommendedName>
</protein>
<evidence type="ECO:0000256" key="2">
    <source>
        <dbReference type="ARBA" id="ARBA00004496"/>
    </source>
</evidence>
<evidence type="ECO:0000256" key="8">
    <source>
        <dbReference type="ARBA" id="ARBA00022842"/>
    </source>
</evidence>
<evidence type="ECO:0000256" key="11">
    <source>
        <dbReference type="RuleBase" id="RU004326"/>
    </source>
</evidence>
<keyword evidence="10" id="KW-0119">Carbohydrate metabolism</keyword>
<dbReference type="STRING" id="1382522.W6MGI8"/>
<evidence type="ECO:0000256" key="7">
    <source>
        <dbReference type="ARBA" id="ARBA00022723"/>
    </source>
</evidence>
<keyword evidence="5" id="KW-0313">Glucose metabolism</keyword>